<dbReference type="Proteomes" id="UP001152320">
    <property type="component" value="Chromosome 4"/>
</dbReference>
<comment type="caution">
    <text evidence="1">The sequence shown here is derived from an EMBL/GenBank/DDBJ whole genome shotgun (WGS) entry which is preliminary data.</text>
</comment>
<dbReference type="AlphaFoldDB" id="A0A9Q1CF89"/>
<gene>
    <name evidence="1" type="ORF">HOLleu_11115</name>
</gene>
<keyword evidence="2" id="KW-1185">Reference proteome</keyword>
<evidence type="ECO:0000313" key="1">
    <source>
        <dbReference type="EMBL" id="KAJ8043840.1"/>
    </source>
</evidence>
<dbReference type="OrthoDB" id="6087722at2759"/>
<name>A0A9Q1CF89_HOLLE</name>
<evidence type="ECO:0000313" key="2">
    <source>
        <dbReference type="Proteomes" id="UP001152320"/>
    </source>
</evidence>
<organism evidence="1 2">
    <name type="scientific">Holothuria leucospilota</name>
    <name type="common">Black long sea cucumber</name>
    <name type="synonym">Mertensiothuria leucospilota</name>
    <dbReference type="NCBI Taxonomy" id="206669"/>
    <lineage>
        <taxon>Eukaryota</taxon>
        <taxon>Metazoa</taxon>
        <taxon>Echinodermata</taxon>
        <taxon>Eleutherozoa</taxon>
        <taxon>Echinozoa</taxon>
        <taxon>Holothuroidea</taxon>
        <taxon>Aspidochirotacea</taxon>
        <taxon>Aspidochirotida</taxon>
        <taxon>Holothuriidae</taxon>
        <taxon>Holothuria</taxon>
    </lineage>
</organism>
<accession>A0A9Q1CF89</accession>
<dbReference type="EMBL" id="JAIZAY010000004">
    <property type="protein sequence ID" value="KAJ8043840.1"/>
    <property type="molecule type" value="Genomic_DNA"/>
</dbReference>
<protein>
    <submittedName>
        <fullName evidence="1">Uncharacterized protein</fullName>
    </submittedName>
</protein>
<reference evidence="1" key="1">
    <citation type="submission" date="2021-10" db="EMBL/GenBank/DDBJ databases">
        <title>Tropical sea cucumber genome reveals ecological adaptation and Cuvierian tubules defense mechanism.</title>
        <authorList>
            <person name="Chen T."/>
        </authorList>
    </citation>
    <scope>NUCLEOTIDE SEQUENCE</scope>
    <source>
        <strain evidence="1">Nanhai2018</strain>
        <tissue evidence="1">Muscle</tissue>
    </source>
</reference>
<sequence>MECQPIPGTMKVHAVVPVTKSEILVRPTSCYCDDCIKGIRCDGWVKRAIKLRTETAPDTEVGLISDAPTVAEVQIEDNKTKLDVGEFVAAKCADKWYLGRVLEVDEEDQDAKITFMVSVKSKQGTTYKWPRPDDELWIPFQDILTKVESPTPVGRSERFFEITAETLNLIEDLSQAACSNK</sequence>
<proteinExistence type="predicted"/>